<accession>A0A3B0MFU6</accession>
<gene>
    <name evidence="1" type="ORF">ARTV_2871</name>
</gene>
<dbReference type="AlphaFoldDB" id="A0A3B0MFU6"/>
<sequence length="59" mass="6444">MIDTKLLRQEQTTKAKQIILTDNFATPNLIAGADVGFEEKGTITRAANGCYALAFTCYC</sequence>
<name>A0A3B0MFU6_9GAMM</name>
<protein>
    <submittedName>
        <fullName evidence="1">Uncharacterized protein</fullName>
    </submittedName>
</protein>
<organism evidence="1">
    <name type="scientific">Arsenophonus endosymbiont of Trialeurodes vaporariorum</name>
    <dbReference type="NCBI Taxonomy" id="235567"/>
    <lineage>
        <taxon>Bacteria</taxon>
        <taxon>Pseudomonadati</taxon>
        <taxon>Pseudomonadota</taxon>
        <taxon>Gammaproteobacteria</taxon>
        <taxon>Enterobacterales</taxon>
        <taxon>Morganellaceae</taxon>
        <taxon>Arsenophonus</taxon>
    </lineage>
</organism>
<reference evidence="1" key="1">
    <citation type="submission" date="2018-04" db="EMBL/GenBank/DDBJ databases">
        <authorList>
            <person name="Go L.Y."/>
            <person name="Mitchell J.A."/>
        </authorList>
    </citation>
    <scope>NUCLEOTIDE SEQUENCE</scope>
    <source>
        <strain evidence="1">ARTV</strain>
    </source>
</reference>
<dbReference type="EMBL" id="UFQR01000016">
    <property type="protein sequence ID" value="SSW96447.1"/>
    <property type="molecule type" value="Genomic_DNA"/>
</dbReference>
<proteinExistence type="predicted"/>
<evidence type="ECO:0000313" key="1">
    <source>
        <dbReference type="EMBL" id="SSW96447.1"/>
    </source>
</evidence>